<accession>A0A1R2ALU6</accession>
<evidence type="ECO:0000313" key="1">
    <source>
        <dbReference type="EMBL" id="OMJ65508.1"/>
    </source>
</evidence>
<dbReference type="EMBL" id="MPUH01002095">
    <property type="protein sequence ID" value="OMJ65508.1"/>
    <property type="molecule type" value="Genomic_DNA"/>
</dbReference>
<protein>
    <submittedName>
        <fullName evidence="1">Uncharacterized protein</fullName>
    </submittedName>
</protein>
<keyword evidence="2" id="KW-1185">Reference proteome</keyword>
<reference evidence="1 2" key="1">
    <citation type="submission" date="2016-11" db="EMBL/GenBank/DDBJ databases">
        <title>The macronuclear genome of Stentor coeruleus: a giant cell with tiny introns.</title>
        <authorList>
            <person name="Slabodnick M."/>
            <person name="Ruby J.G."/>
            <person name="Reiff S.B."/>
            <person name="Swart E.C."/>
            <person name="Gosai S."/>
            <person name="Prabakaran S."/>
            <person name="Witkowska E."/>
            <person name="Larue G.E."/>
            <person name="Fisher S."/>
            <person name="Freeman R.M."/>
            <person name="Gunawardena J."/>
            <person name="Chu W."/>
            <person name="Stover N.A."/>
            <person name="Gregory B.D."/>
            <person name="Nowacki M."/>
            <person name="Derisi J."/>
            <person name="Roy S.W."/>
            <person name="Marshall W.F."/>
            <person name="Sood P."/>
        </authorList>
    </citation>
    <scope>NUCLEOTIDE SEQUENCE [LARGE SCALE GENOMIC DNA]</scope>
    <source>
        <strain evidence="1">WM001</strain>
    </source>
</reference>
<sequence length="539" mass="62876">MKRRALKTREKQCIKISTKITPSLCTMQPYNHYPILFNLKNIKHSIKVPTTLYIDENLNFLITCSETFKIQTGKEIIKKFLNLLPQASDFPVCIFKPLDGKFIFFRRSEDVGKFIETKDLQSGCFQHFVKPCGKKAAILVAYVKKNTVSKCYVFNNNIEMQRNFVELRYFENHEGVVGTQTSFNADFSFHNTMNSFDDTELSVINPYIDLCSFSKHHDKTKNIIKRVHMLENSTYLKNSPEGSYIVNLKNTKSITPYLVKAVSPEIEAMTKSIFSIISYDLKHKYQRDIEELEIIFIKDQFQGWLFLSIEAIKLTQALQLEDSKDLNPALDTSICGEINQSYISTYKSVFSPSLTEIPIEKPNNPRRSLTIKNFSDIKAKNSFQLNRFKNNIITDEKYQLSINRAVLKCEMLKFTSNHWKESKAHIKYKHENSNIWILLSSKVHKDILESPIANRFINFDSDKFYRFTQAILTIFLCEVNPGFVNMITEYHKGLMVKNREFDVYRNQFLKGLKNFITENTEIELIMLNFDMLRDAVVIV</sequence>
<organism evidence="1 2">
    <name type="scientific">Stentor coeruleus</name>
    <dbReference type="NCBI Taxonomy" id="5963"/>
    <lineage>
        <taxon>Eukaryota</taxon>
        <taxon>Sar</taxon>
        <taxon>Alveolata</taxon>
        <taxon>Ciliophora</taxon>
        <taxon>Postciliodesmatophora</taxon>
        <taxon>Heterotrichea</taxon>
        <taxon>Heterotrichida</taxon>
        <taxon>Stentoridae</taxon>
        <taxon>Stentor</taxon>
    </lineage>
</organism>
<name>A0A1R2ALU6_9CILI</name>
<dbReference type="AlphaFoldDB" id="A0A1R2ALU6"/>
<proteinExistence type="predicted"/>
<gene>
    <name evidence="1" type="ORF">SteCoe_38092</name>
</gene>
<evidence type="ECO:0000313" key="2">
    <source>
        <dbReference type="Proteomes" id="UP000187209"/>
    </source>
</evidence>
<dbReference type="Proteomes" id="UP000187209">
    <property type="component" value="Unassembled WGS sequence"/>
</dbReference>
<comment type="caution">
    <text evidence="1">The sequence shown here is derived from an EMBL/GenBank/DDBJ whole genome shotgun (WGS) entry which is preliminary data.</text>
</comment>